<dbReference type="HOGENOM" id="CLU_3049719_0_0_1"/>
<dbReference type="PeptideAtlas" id="D6RFC5"/>
<dbReference type="ProteomicsDB" id="355579"/>
<dbReference type="Bgee" id="ENSMUSG00000063052">
    <property type="expression patterns" value="Expressed in ureter and 266 other cell types or tissues"/>
</dbReference>
<accession>D6RFC5</accession>
<organism evidence="2 4">
    <name type="scientific">Mus musculus</name>
    <name type="common">Mouse</name>
    <dbReference type="NCBI Taxonomy" id="10090"/>
    <lineage>
        <taxon>Eukaryota</taxon>
        <taxon>Metazoa</taxon>
        <taxon>Chordata</taxon>
        <taxon>Craniata</taxon>
        <taxon>Vertebrata</taxon>
        <taxon>Euteleostomi</taxon>
        <taxon>Mammalia</taxon>
        <taxon>Eutheria</taxon>
        <taxon>Euarchontoglires</taxon>
        <taxon>Glires</taxon>
        <taxon>Rodentia</taxon>
        <taxon>Myomorpha</taxon>
        <taxon>Muroidea</taxon>
        <taxon>Muridae</taxon>
        <taxon>Murinae</taxon>
        <taxon>Mus</taxon>
        <taxon>Mus</taxon>
    </lineage>
</organism>
<evidence type="ECO:0000313" key="3">
    <source>
        <dbReference type="MGI" id="MGI:1914394"/>
    </source>
</evidence>
<dbReference type="MGI" id="MGI:1914394">
    <property type="gene designation" value="Lrrc40"/>
</dbReference>
<gene>
    <name evidence="2 3" type="primary">Lrrc40</name>
</gene>
<dbReference type="Antibodypedia" id="19653">
    <property type="antibodies" value="116 antibodies from 20 providers"/>
</dbReference>
<feature type="region of interest" description="Disordered" evidence="1">
    <location>
        <begin position="1"/>
        <end position="30"/>
    </location>
</feature>
<dbReference type="ExpressionAtlas" id="D6RFC5">
    <property type="expression patterns" value="baseline and differential"/>
</dbReference>
<evidence type="ECO:0000256" key="1">
    <source>
        <dbReference type="SAM" id="MobiDB-lite"/>
    </source>
</evidence>
<name>D6RFC5_MOUSE</name>
<evidence type="ECO:0007829" key="6">
    <source>
        <dbReference type="ProteomicsDB" id="D6RFC5"/>
    </source>
</evidence>
<reference evidence="2 4" key="1">
    <citation type="journal article" date="2009" name="PLoS Biol.">
        <title>Lineage-specific biology revealed by a finished genome assembly of the mouse.</title>
        <authorList>
            <consortium name="Mouse Genome Sequencing Consortium"/>
            <person name="Church D.M."/>
            <person name="Goodstadt L."/>
            <person name="Hillier L.W."/>
            <person name="Zody M.C."/>
            <person name="Goldstein S."/>
            <person name="She X."/>
            <person name="Bult C.J."/>
            <person name="Agarwala R."/>
            <person name="Cherry J.L."/>
            <person name="DiCuccio M."/>
            <person name="Hlavina W."/>
            <person name="Kapustin Y."/>
            <person name="Meric P."/>
            <person name="Maglott D."/>
            <person name="Birtle Z."/>
            <person name="Marques A.C."/>
            <person name="Graves T."/>
            <person name="Zhou S."/>
            <person name="Teague B."/>
            <person name="Potamousis K."/>
            <person name="Churas C."/>
            <person name="Place M."/>
            <person name="Herschleb J."/>
            <person name="Runnheim R."/>
            <person name="Forrest D."/>
            <person name="Amos-Landgraf J."/>
            <person name="Schwartz D.C."/>
            <person name="Cheng Z."/>
            <person name="Lindblad-Toh K."/>
            <person name="Eichler E.E."/>
            <person name="Ponting C.P."/>
        </authorList>
    </citation>
    <scope>NUCLEOTIDE SEQUENCE [LARGE SCALE GENOMIC DNA]</scope>
    <source>
        <strain evidence="2 4">C57BL/6J</strain>
    </source>
</reference>
<reference evidence="2" key="4">
    <citation type="submission" date="2025-09" db="UniProtKB">
        <authorList>
            <consortium name="Ensembl"/>
        </authorList>
    </citation>
    <scope>IDENTIFICATION</scope>
    <source>
        <strain evidence="2">C57BL/6J</strain>
    </source>
</reference>
<dbReference type="Ensembl" id="ENSMUST00000156597.8">
    <property type="protein sequence ID" value="ENSMUSP00000117093.2"/>
    <property type="gene ID" value="ENSMUSG00000063052.10"/>
</dbReference>
<dbReference type="Proteomes" id="UP000000589">
    <property type="component" value="Chromosome 3"/>
</dbReference>
<evidence type="ECO:0007829" key="5">
    <source>
        <dbReference type="PeptideAtlas" id="D6RFC5"/>
    </source>
</evidence>
<dbReference type="AGR" id="MGI:1914394"/>
<reference evidence="2" key="3">
    <citation type="submission" date="2025-08" db="UniProtKB">
        <authorList>
            <consortium name="Ensembl"/>
        </authorList>
    </citation>
    <scope>IDENTIFICATION</scope>
    <source>
        <strain evidence="2">C57BL/6J</strain>
    </source>
</reference>
<feature type="compositionally biased region" description="Basic and acidic residues" evidence="1">
    <location>
        <begin position="8"/>
        <end position="24"/>
    </location>
</feature>
<evidence type="ECO:0000313" key="4">
    <source>
        <dbReference type="Proteomes" id="UP000000589"/>
    </source>
</evidence>
<dbReference type="SMR" id="D6RFC5"/>
<sequence length="54" mass="5772">MSRQLRAPRFDPRAGFHAEGKDRGPSVPQGLLKAARSSGQLNLAGRNLGEAITN</sequence>
<dbReference type="AlphaFoldDB" id="D6RFC5"/>
<reference evidence="2 4" key="2">
    <citation type="journal article" date="2011" name="PLoS Biol.">
        <title>Modernizing reference genome assemblies.</title>
        <authorList>
            <person name="Church D.M."/>
            <person name="Schneider V.A."/>
            <person name="Graves T."/>
            <person name="Auger K."/>
            <person name="Cunningham F."/>
            <person name="Bouk N."/>
            <person name="Chen H.C."/>
            <person name="Agarwala R."/>
            <person name="McLaren W.M."/>
            <person name="Ritchie G.R."/>
            <person name="Albracht D."/>
            <person name="Kremitzki M."/>
            <person name="Rock S."/>
            <person name="Kotkiewicz H."/>
            <person name="Kremitzki C."/>
            <person name="Wollam A."/>
            <person name="Trani L."/>
            <person name="Fulton L."/>
            <person name="Fulton R."/>
            <person name="Matthews L."/>
            <person name="Whitehead S."/>
            <person name="Chow W."/>
            <person name="Torrance J."/>
            <person name="Dunn M."/>
            <person name="Harden G."/>
            <person name="Threadgold G."/>
            <person name="Wood J."/>
            <person name="Collins J."/>
            <person name="Heath P."/>
            <person name="Griffiths G."/>
            <person name="Pelan S."/>
            <person name="Grafham D."/>
            <person name="Eichler E.E."/>
            <person name="Weinstock G."/>
            <person name="Mardis E.R."/>
            <person name="Wilson R.K."/>
            <person name="Howe K."/>
            <person name="Flicek P."/>
            <person name="Hubbard T."/>
        </authorList>
    </citation>
    <scope>NUCLEOTIDE SEQUENCE [LARGE SCALE GENOMIC DNA]</scope>
    <source>
        <strain evidence="2 4">C57BL/6J</strain>
    </source>
</reference>
<keyword evidence="5 6" id="KW-1267">Proteomics identification</keyword>
<evidence type="ECO:0000313" key="2">
    <source>
        <dbReference type="Ensembl" id="ENSMUSP00000117093.2"/>
    </source>
</evidence>
<protein>
    <submittedName>
        <fullName evidence="2">Leucine rich repeat containing 40</fullName>
    </submittedName>
</protein>
<dbReference type="GeneTree" id="ENSGT00940000156968"/>
<keyword evidence="4" id="KW-1185">Reference proteome</keyword>
<proteinExistence type="evidence at protein level"/>
<dbReference type="VEuPathDB" id="HostDB:ENSMUSG00000063052"/>